<evidence type="ECO:0000259" key="3">
    <source>
        <dbReference type="PROSITE" id="PS50102"/>
    </source>
</evidence>
<dbReference type="eggNOG" id="KOG0118">
    <property type="taxonomic scope" value="Eukaryota"/>
</dbReference>
<feature type="region of interest" description="Disordered" evidence="2">
    <location>
        <begin position="157"/>
        <end position="280"/>
    </location>
</feature>
<feature type="compositionally biased region" description="Polar residues" evidence="2">
    <location>
        <begin position="209"/>
        <end position="225"/>
    </location>
</feature>
<feature type="compositionally biased region" description="Low complexity" evidence="2">
    <location>
        <begin position="767"/>
        <end position="781"/>
    </location>
</feature>
<proteinExistence type="predicted"/>
<feature type="compositionally biased region" description="Polar residues" evidence="2">
    <location>
        <begin position="234"/>
        <end position="247"/>
    </location>
</feature>
<protein>
    <recommendedName>
        <fullName evidence="3">RRM domain-containing protein</fullName>
    </recommendedName>
</protein>
<feature type="region of interest" description="Disordered" evidence="2">
    <location>
        <begin position="326"/>
        <end position="352"/>
    </location>
</feature>
<dbReference type="SUPFAM" id="SSF54928">
    <property type="entry name" value="RNA-binding domain, RBD"/>
    <property type="match status" value="1"/>
</dbReference>
<dbReference type="InterPro" id="IPR052600">
    <property type="entry name" value="Nuc_rcpt_coact/corep"/>
</dbReference>
<feature type="compositionally biased region" description="Low complexity" evidence="2">
    <location>
        <begin position="804"/>
        <end position="836"/>
    </location>
</feature>
<organism evidence="4 5">
    <name type="scientific">Dothistroma septosporum (strain NZE10 / CBS 128990)</name>
    <name type="common">Red band needle blight fungus</name>
    <name type="synonym">Mycosphaerella pini</name>
    <dbReference type="NCBI Taxonomy" id="675120"/>
    <lineage>
        <taxon>Eukaryota</taxon>
        <taxon>Fungi</taxon>
        <taxon>Dikarya</taxon>
        <taxon>Ascomycota</taxon>
        <taxon>Pezizomycotina</taxon>
        <taxon>Dothideomycetes</taxon>
        <taxon>Dothideomycetidae</taxon>
        <taxon>Mycosphaerellales</taxon>
        <taxon>Mycosphaerellaceae</taxon>
        <taxon>Dothistroma</taxon>
    </lineage>
</organism>
<reference evidence="5" key="1">
    <citation type="journal article" date="2012" name="PLoS Genet.">
        <title>The genomes of the fungal plant pathogens Cladosporium fulvum and Dothistroma septosporum reveal adaptation to different hosts and lifestyles but also signatures of common ancestry.</title>
        <authorList>
            <person name="de Wit P.J.G.M."/>
            <person name="van der Burgt A."/>
            <person name="Oekmen B."/>
            <person name="Stergiopoulos I."/>
            <person name="Abd-Elsalam K.A."/>
            <person name="Aerts A.L."/>
            <person name="Bahkali A.H."/>
            <person name="Beenen H.G."/>
            <person name="Chettri P."/>
            <person name="Cox M.P."/>
            <person name="Datema E."/>
            <person name="de Vries R.P."/>
            <person name="Dhillon B."/>
            <person name="Ganley A.R."/>
            <person name="Griffiths S.A."/>
            <person name="Guo Y."/>
            <person name="Hamelin R.C."/>
            <person name="Henrissat B."/>
            <person name="Kabir M.S."/>
            <person name="Jashni M.K."/>
            <person name="Kema G."/>
            <person name="Klaubauf S."/>
            <person name="Lapidus A."/>
            <person name="Levasseur A."/>
            <person name="Lindquist E."/>
            <person name="Mehrabi R."/>
            <person name="Ohm R.A."/>
            <person name="Owen T.J."/>
            <person name="Salamov A."/>
            <person name="Schwelm A."/>
            <person name="Schijlen E."/>
            <person name="Sun H."/>
            <person name="van den Burg H.A."/>
            <person name="van Ham R.C.H.J."/>
            <person name="Zhang S."/>
            <person name="Goodwin S.B."/>
            <person name="Grigoriev I.V."/>
            <person name="Collemare J."/>
            <person name="Bradshaw R.E."/>
        </authorList>
    </citation>
    <scope>NUCLEOTIDE SEQUENCE [LARGE SCALE GENOMIC DNA]</scope>
    <source>
        <strain evidence="5">NZE10 / CBS 128990</strain>
    </source>
</reference>
<evidence type="ECO:0000256" key="2">
    <source>
        <dbReference type="SAM" id="MobiDB-lite"/>
    </source>
</evidence>
<name>N1PDH7_DOTSN</name>
<dbReference type="PANTHER" id="PTHR23295:SF6">
    <property type="entry name" value="NEOSIN, ISOFORM A"/>
    <property type="match status" value="1"/>
</dbReference>
<dbReference type="InterPro" id="IPR000504">
    <property type="entry name" value="RRM_dom"/>
</dbReference>
<feature type="region of interest" description="Disordered" evidence="2">
    <location>
        <begin position="486"/>
        <end position="591"/>
    </location>
</feature>
<dbReference type="Gene3D" id="3.30.70.330">
    <property type="match status" value="1"/>
</dbReference>
<feature type="compositionally biased region" description="Basic and acidic residues" evidence="2">
    <location>
        <begin position="62"/>
        <end position="77"/>
    </location>
</feature>
<dbReference type="Pfam" id="PF00076">
    <property type="entry name" value="RRM_1"/>
    <property type="match status" value="1"/>
</dbReference>
<dbReference type="HOGENOM" id="CLU_013226_1_0_1"/>
<dbReference type="OMA" id="LENQMDP"/>
<dbReference type="STRING" id="675120.N1PDH7"/>
<gene>
    <name evidence="4" type="ORF">DOTSEDRAFT_74850</name>
</gene>
<accession>N1PDH7</accession>
<dbReference type="Proteomes" id="UP000016933">
    <property type="component" value="Unassembled WGS sequence"/>
</dbReference>
<feature type="compositionally biased region" description="Polar residues" evidence="2">
    <location>
        <begin position="343"/>
        <end position="352"/>
    </location>
</feature>
<dbReference type="OrthoDB" id="10044938at2759"/>
<dbReference type="InterPro" id="IPR012677">
    <property type="entry name" value="Nucleotide-bd_a/b_plait_sf"/>
</dbReference>
<dbReference type="InterPro" id="IPR035979">
    <property type="entry name" value="RBD_domain_sf"/>
</dbReference>
<keyword evidence="5" id="KW-1185">Reference proteome</keyword>
<dbReference type="SMART" id="SM00360">
    <property type="entry name" value="RRM"/>
    <property type="match status" value="1"/>
</dbReference>
<dbReference type="PANTHER" id="PTHR23295">
    <property type="entry name" value="NUCLEAR RECEPTOR COACTIVATOR 5-RELATED"/>
    <property type="match status" value="1"/>
</dbReference>
<feature type="compositionally biased region" description="Basic and acidic residues" evidence="2">
    <location>
        <begin position="544"/>
        <end position="554"/>
    </location>
</feature>
<dbReference type="AlphaFoldDB" id="N1PDH7"/>
<dbReference type="EMBL" id="KB446544">
    <property type="protein sequence ID" value="EME40154.1"/>
    <property type="molecule type" value="Genomic_DNA"/>
</dbReference>
<feature type="compositionally biased region" description="Low complexity" evidence="2">
    <location>
        <begin position="493"/>
        <end position="514"/>
    </location>
</feature>
<feature type="compositionally biased region" description="Pro residues" evidence="2">
    <location>
        <begin position="730"/>
        <end position="756"/>
    </location>
</feature>
<sequence>MPMNESARSSEPPDEPYLRSEALLSPTSPKPVQLPQPTNIPVLENMMDVGFNQTEAHMNDPNMRDTTLRADAWRDPNEQQSEPADRASPFSTGDTTDAAKQVDSAQPSGLADAVPASHSDESPTNEDDTNPVSSLLNGISDDAAFHSQAGVTIDAMSVEAPRASTDQRVSATEFAPATDDVEAQSDEIKPEPQPTPVPGTVDVQALLDTLSQNPPAPSSEANATPNAEGLATILSASRAQAQPSTSGADALSSVPASGLGAAPSGLPARPPPQEAPLMNPNYVHSQHIRDYHPHAANPAVQSHAHSNSSENADPDGITFAQTAQGAAFQQTTGNTQTHQNGQPPSNGVVTSATQTFPPAQQQYTASGTPVESRREFKINAGETPTSDDQPWTQDIQRKYDHFMEEERRYVNEARWDQFPNGSRLFVGNLSSEKVTKRDIFHVFHTYGDLAQISIKQAYGFVQFLRNEDCQRALRDEQGRQIRDKRIHLEISKPQKSNNKQQQNAGRRSRSPDNNNRGRNDRNRNGRDRGGYRHNYRSPSPPFRGFRDRYDERYRDRRSRSRSPEYGRDRYRGGSPRRSPEDDLPLPRRQPRDVPEVQIIALDQLERDFLSWVEKAFTSKGVRVDVLILSPRLSEDAVVRRQIMEGVLAVSKLRRQNQDLAKIGLTIFKRKNGSRDVQFEEYDNLDPAICAELVLREKQLQSAVPSYGNYPQQFGAPTPQPPMPQYGYQQQPPPITPTGWPPGYGQPPAPYGVPPGAPHGTPNPQVDPNNLQNLLSTLNQPTPATPQHGRAPSYGAPPPGYPVIAPHQYGGHQHQPGYPPQHAQQAPPQPPAAAGAPLGQVPPNMQDILARLGTYGR</sequence>
<evidence type="ECO:0000256" key="1">
    <source>
        <dbReference type="PROSITE-ProRule" id="PRU00176"/>
    </source>
</evidence>
<reference evidence="4 5" key="2">
    <citation type="journal article" date="2012" name="PLoS Pathog.">
        <title>Diverse lifestyles and strategies of plant pathogenesis encoded in the genomes of eighteen Dothideomycetes fungi.</title>
        <authorList>
            <person name="Ohm R.A."/>
            <person name="Feau N."/>
            <person name="Henrissat B."/>
            <person name="Schoch C.L."/>
            <person name="Horwitz B.A."/>
            <person name="Barry K.W."/>
            <person name="Condon B.J."/>
            <person name="Copeland A.C."/>
            <person name="Dhillon B."/>
            <person name="Glaser F."/>
            <person name="Hesse C.N."/>
            <person name="Kosti I."/>
            <person name="LaButti K."/>
            <person name="Lindquist E.A."/>
            <person name="Lucas S."/>
            <person name="Salamov A.A."/>
            <person name="Bradshaw R.E."/>
            <person name="Ciuffetti L."/>
            <person name="Hamelin R.C."/>
            <person name="Kema G.H.J."/>
            <person name="Lawrence C."/>
            <person name="Scott J.A."/>
            <person name="Spatafora J.W."/>
            <person name="Turgeon B.G."/>
            <person name="de Wit P.J.G.M."/>
            <person name="Zhong S."/>
            <person name="Goodwin S.B."/>
            <person name="Grigoriev I.V."/>
        </authorList>
    </citation>
    <scope>NUCLEOTIDE SEQUENCE [LARGE SCALE GENOMIC DNA]</scope>
    <source>
        <strain evidence="5">NZE10 / CBS 128990</strain>
    </source>
</reference>
<evidence type="ECO:0000313" key="4">
    <source>
        <dbReference type="EMBL" id="EME40154.1"/>
    </source>
</evidence>
<evidence type="ECO:0000313" key="5">
    <source>
        <dbReference type="Proteomes" id="UP000016933"/>
    </source>
</evidence>
<dbReference type="PROSITE" id="PS50102">
    <property type="entry name" value="RRM"/>
    <property type="match status" value="1"/>
</dbReference>
<keyword evidence="1" id="KW-0694">RNA-binding</keyword>
<feature type="domain" description="RRM" evidence="3">
    <location>
        <begin position="422"/>
        <end position="493"/>
    </location>
</feature>
<dbReference type="SMR" id="N1PDH7"/>
<feature type="region of interest" description="Disordered" evidence="2">
    <location>
        <begin position="1"/>
        <end position="141"/>
    </location>
</feature>
<feature type="region of interest" description="Disordered" evidence="2">
    <location>
        <begin position="705"/>
        <end position="845"/>
    </location>
</feature>
<dbReference type="GO" id="GO:0003723">
    <property type="term" value="F:RNA binding"/>
    <property type="evidence" value="ECO:0007669"/>
    <property type="project" value="UniProtKB-UniRule"/>
</dbReference>
<feature type="compositionally biased region" description="Low complexity" evidence="2">
    <location>
        <begin position="326"/>
        <end position="342"/>
    </location>
</feature>
<feature type="compositionally biased region" description="Basic and acidic residues" evidence="2">
    <location>
        <begin position="561"/>
        <end position="571"/>
    </location>
</feature>
<feature type="compositionally biased region" description="Basic and acidic residues" evidence="2">
    <location>
        <begin position="515"/>
        <end position="530"/>
    </location>
</feature>